<dbReference type="PROSITE" id="PS00026">
    <property type="entry name" value="CHIT_BIND_I_1"/>
    <property type="match status" value="2"/>
</dbReference>
<evidence type="ECO:0000256" key="10">
    <source>
        <dbReference type="ARBA" id="ARBA00023277"/>
    </source>
</evidence>
<accession>A0A9D3VL19</accession>
<dbReference type="Pfam" id="PF00182">
    <property type="entry name" value="Glyco_hydro_19"/>
    <property type="match status" value="3"/>
</dbReference>
<dbReference type="FunFam" id="1.10.530.10:FF:000052">
    <property type="entry name" value="Endochitinase PR4"/>
    <property type="match status" value="2"/>
</dbReference>
<evidence type="ECO:0000256" key="7">
    <source>
        <dbReference type="ARBA" id="ARBA00022821"/>
    </source>
</evidence>
<dbReference type="SUPFAM" id="SSF57016">
    <property type="entry name" value="Plant lectins/antimicrobial peptides"/>
    <property type="match status" value="2"/>
</dbReference>
<keyword evidence="4 13" id="KW-0147">Chitin-binding</keyword>
<dbReference type="Pfam" id="PF00187">
    <property type="entry name" value="Chitin_bind_1"/>
    <property type="match status" value="2"/>
</dbReference>
<keyword evidence="9 13" id="KW-1015">Disulfide bond</keyword>
<dbReference type="PANTHER" id="PTHR22595:SF193">
    <property type="entry name" value="ENDOCHITINASE EP3"/>
    <property type="match status" value="1"/>
</dbReference>
<evidence type="ECO:0000259" key="15">
    <source>
        <dbReference type="PROSITE" id="PS50941"/>
    </source>
</evidence>
<evidence type="ECO:0000256" key="12">
    <source>
        <dbReference type="ARBA" id="ARBA00023326"/>
    </source>
</evidence>
<evidence type="ECO:0000256" key="8">
    <source>
        <dbReference type="ARBA" id="ARBA00023024"/>
    </source>
</evidence>
<dbReference type="InterPro" id="IPR000726">
    <property type="entry name" value="Glyco_hydro_19_cat"/>
</dbReference>
<dbReference type="PROSITE" id="PS00773">
    <property type="entry name" value="CHITINASE_19_1"/>
    <property type="match status" value="2"/>
</dbReference>
<feature type="disulfide bond" evidence="13">
    <location>
        <begin position="340"/>
        <end position="354"/>
    </location>
</feature>
<comment type="caution">
    <text evidence="13">Lacks conserved residue(s) required for the propagation of feature annotation.</text>
</comment>
<evidence type="ECO:0000256" key="11">
    <source>
        <dbReference type="ARBA" id="ARBA00023295"/>
    </source>
</evidence>
<feature type="disulfide bond" evidence="13">
    <location>
        <begin position="28"/>
        <end position="40"/>
    </location>
</feature>
<proteinExistence type="inferred from homology"/>
<dbReference type="InterPro" id="IPR036861">
    <property type="entry name" value="Endochitinase-like_sf"/>
</dbReference>
<feature type="domain" description="Chitin-binding type-1" evidence="15">
    <location>
        <begin position="23"/>
        <end position="58"/>
    </location>
</feature>
<dbReference type="GO" id="GO:0008061">
    <property type="term" value="F:chitin binding"/>
    <property type="evidence" value="ECO:0007669"/>
    <property type="project" value="UniProtKB-UniRule"/>
</dbReference>
<feature type="domain" description="Chitin-binding type-1" evidence="15">
    <location>
        <begin position="330"/>
        <end position="365"/>
    </location>
</feature>
<keyword evidence="6" id="KW-0378">Hydrolase</keyword>
<evidence type="ECO:0000256" key="1">
    <source>
        <dbReference type="ARBA" id="ARBA00000822"/>
    </source>
</evidence>
<organism evidence="16 17">
    <name type="scientific">Gossypium stocksii</name>
    <dbReference type="NCBI Taxonomy" id="47602"/>
    <lineage>
        <taxon>Eukaryota</taxon>
        <taxon>Viridiplantae</taxon>
        <taxon>Streptophyta</taxon>
        <taxon>Embryophyta</taxon>
        <taxon>Tracheophyta</taxon>
        <taxon>Spermatophyta</taxon>
        <taxon>Magnoliopsida</taxon>
        <taxon>eudicotyledons</taxon>
        <taxon>Gunneridae</taxon>
        <taxon>Pentapetalae</taxon>
        <taxon>rosids</taxon>
        <taxon>malvids</taxon>
        <taxon>Malvales</taxon>
        <taxon>Malvaceae</taxon>
        <taxon>Malvoideae</taxon>
        <taxon>Gossypium</taxon>
    </lineage>
</organism>
<dbReference type="EC" id="3.2.1.14" evidence="3"/>
<evidence type="ECO:0000256" key="6">
    <source>
        <dbReference type="ARBA" id="ARBA00022801"/>
    </source>
</evidence>
<keyword evidence="10" id="KW-0119">Carbohydrate metabolism</keyword>
<dbReference type="SUPFAM" id="SSF53955">
    <property type="entry name" value="Lysozyme-like"/>
    <property type="match status" value="2"/>
</dbReference>
<comment type="catalytic activity">
    <reaction evidence="1">
        <text>Random endo-hydrolysis of N-acetyl-beta-D-glucosaminide (1-&gt;4)-beta-linkages in chitin and chitodextrins.</text>
        <dbReference type="EC" id="3.2.1.14"/>
    </reaction>
</comment>
<keyword evidence="11" id="KW-0326">Glycosidase</keyword>
<comment type="similarity">
    <text evidence="2">Belongs to the glycosyl hydrolase 19 family. Chitinase class I subfamily.</text>
</comment>
<dbReference type="FunFam" id="3.30.60.10:FF:000003">
    <property type="entry name" value="Class IV chitinase"/>
    <property type="match status" value="2"/>
</dbReference>
<feature type="disulfide bond" evidence="13">
    <location>
        <begin position="335"/>
        <end position="347"/>
    </location>
</feature>
<dbReference type="GO" id="GO:0006032">
    <property type="term" value="P:chitin catabolic process"/>
    <property type="evidence" value="ECO:0007669"/>
    <property type="project" value="UniProtKB-KW"/>
</dbReference>
<dbReference type="Gene3D" id="3.30.60.10">
    <property type="entry name" value="Endochitinase-like"/>
    <property type="match status" value="2"/>
</dbReference>
<dbReference type="EMBL" id="JAIQCV010000006">
    <property type="protein sequence ID" value="KAH1089489.1"/>
    <property type="molecule type" value="Genomic_DNA"/>
</dbReference>
<reference evidence="16 17" key="1">
    <citation type="journal article" date="2021" name="Plant Biotechnol. J.">
        <title>Multi-omics assisted identification of the key and species-specific regulatory components of drought-tolerant mechanisms in Gossypium stocksii.</title>
        <authorList>
            <person name="Yu D."/>
            <person name="Ke L."/>
            <person name="Zhang D."/>
            <person name="Wu Y."/>
            <person name="Sun Y."/>
            <person name="Mei J."/>
            <person name="Sun J."/>
            <person name="Sun Y."/>
        </authorList>
    </citation>
    <scope>NUCLEOTIDE SEQUENCE [LARGE SCALE GENOMIC DNA]</scope>
    <source>
        <strain evidence="17">cv. E1</strain>
        <tissue evidence="16">Leaf</tissue>
    </source>
</reference>
<feature type="chain" id="PRO_5039579507" description="chitinase" evidence="14">
    <location>
        <begin position="24"/>
        <end position="575"/>
    </location>
</feature>
<dbReference type="InterPro" id="IPR023346">
    <property type="entry name" value="Lysozyme-like_dom_sf"/>
</dbReference>
<evidence type="ECO:0000256" key="3">
    <source>
        <dbReference type="ARBA" id="ARBA00012729"/>
    </source>
</evidence>
<dbReference type="PROSITE" id="PS50941">
    <property type="entry name" value="CHIT_BIND_I_2"/>
    <property type="match status" value="2"/>
</dbReference>
<evidence type="ECO:0000313" key="16">
    <source>
        <dbReference type="EMBL" id="KAH1089489.1"/>
    </source>
</evidence>
<sequence length="575" mass="62195">MRKRLLTILLAAIIAAGATAVKAQNCGCGEGLCCSRWGYCGTGDDYCGTGCQQGPCNAPPALNNVSVADIVTPEFFNGILNVAEETCEGKNFYTRSAFLEALGPYPQFGRIGTVDDSNREIAAFFAHVTHETGHFCYIEEINGASRGYCDQNNDRYPCNPNKGYYGRGPVQLSWNFNYGPAGENIGFDGLNSPETVATDPVISFKTAIWYWVNFVQPVISQGFGATIRAINGALECDGGNPATVERRVEPLAHATALSGNTASQIFDFSLFKRLPFKNAININPSHAIILHPHNITPSILHFAKEPNMRKGLLTILLAAIISAGATVVKAQNCGCAEGLCCSRWGYCGTGDDYCGTGCQQGSCNPPPALNNVSVADIVTPEFFNGILDVAEDSCEGRNFYTRSAFLEALGPYPQFGRIGTVDDSNREIAAFFAHVTHETGHFCYIEEINGASRDYCDETNTQYPCNPNKGYYGRGPIQLSWNFNYGPAGESIGFDGLNSPETVATDPVISFKTAVWYWVNSVQPVISQGFGATIRAINGALECDGGNPATVERRVEYYIDYCNQLGVDPGPNLRC</sequence>
<dbReference type="Proteomes" id="UP000828251">
    <property type="component" value="Unassembled WGS sequence"/>
</dbReference>
<dbReference type="GO" id="GO:0000272">
    <property type="term" value="P:polysaccharide catabolic process"/>
    <property type="evidence" value="ECO:0007669"/>
    <property type="project" value="UniProtKB-KW"/>
</dbReference>
<keyword evidence="17" id="KW-1185">Reference proteome</keyword>
<protein>
    <recommendedName>
        <fullName evidence="3">chitinase</fullName>
        <ecNumber evidence="3">3.2.1.14</ecNumber>
    </recommendedName>
</protein>
<keyword evidence="5 14" id="KW-0732">Signal</keyword>
<evidence type="ECO:0000313" key="17">
    <source>
        <dbReference type="Proteomes" id="UP000828251"/>
    </source>
</evidence>
<feature type="signal peptide" evidence="14">
    <location>
        <begin position="1"/>
        <end position="23"/>
    </location>
</feature>
<dbReference type="Gene3D" id="1.10.530.10">
    <property type="match status" value="2"/>
</dbReference>
<dbReference type="Gene3D" id="3.30.20.10">
    <property type="entry name" value="Endochitinase, domain 2"/>
    <property type="match status" value="2"/>
</dbReference>
<dbReference type="InterPro" id="IPR001002">
    <property type="entry name" value="Chitin-bd_1"/>
</dbReference>
<dbReference type="InterPro" id="IPR018371">
    <property type="entry name" value="Chitin-binding_1_CS"/>
</dbReference>
<dbReference type="CDD" id="cd00035">
    <property type="entry name" value="ChtBD1"/>
    <property type="match status" value="2"/>
</dbReference>
<dbReference type="SMART" id="SM00270">
    <property type="entry name" value="ChtBD1"/>
    <property type="match status" value="2"/>
</dbReference>
<dbReference type="GO" id="GO:0006952">
    <property type="term" value="P:defense response"/>
    <property type="evidence" value="ECO:0007669"/>
    <property type="project" value="UniProtKB-KW"/>
</dbReference>
<dbReference type="AlphaFoldDB" id="A0A9D3VL19"/>
<evidence type="ECO:0000256" key="2">
    <source>
        <dbReference type="ARBA" id="ARBA00009373"/>
    </source>
</evidence>
<dbReference type="OrthoDB" id="5985073at2759"/>
<name>A0A9D3VL19_9ROSI</name>
<dbReference type="GO" id="GO:0008843">
    <property type="term" value="F:endochitinase activity"/>
    <property type="evidence" value="ECO:0007669"/>
    <property type="project" value="UniProtKB-EC"/>
</dbReference>
<evidence type="ECO:0000256" key="14">
    <source>
        <dbReference type="SAM" id="SignalP"/>
    </source>
</evidence>
<keyword evidence="8" id="KW-0146">Chitin degradation</keyword>
<dbReference type="FunFam" id="3.30.20.10:FF:000001">
    <property type="entry name" value="Endochitinase (Chitinase)"/>
    <property type="match status" value="2"/>
</dbReference>
<feature type="disulfide bond" evidence="13">
    <location>
        <begin position="33"/>
        <end position="47"/>
    </location>
</feature>
<dbReference type="PROSITE" id="PS00774">
    <property type="entry name" value="CHITINASE_19_2"/>
    <property type="match status" value="2"/>
</dbReference>
<keyword evidence="12" id="KW-0624">Polysaccharide degradation</keyword>
<evidence type="ECO:0000256" key="9">
    <source>
        <dbReference type="ARBA" id="ARBA00023157"/>
    </source>
</evidence>
<evidence type="ECO:0000256" key="13">
    <source>
        <dbReference type="PROSITE-ProRule" id="PRU00261"/>
    </source>
</evidence>
<gene>
    <name evidence="16" type="ORF">J1N35_016746</name>
</gene>
<keyword evidence="7" id="KW-0611">Plant defense</keyword>
<dbReference type="GO" id="GO:0016998">
    <property type="term" value="P:cell wall macromolecule catabolic process"/>
    <property type="evidence" value="ECO:0007669"/>
    <property type="project" value="InterPro"/>
</dbReference>
<dbReference type="CDD" id="cd00325">
    <property type="entry name" value="chitinase_GH19"/>
    <property type="match status" value="2"/>
</dbReference>
<evidence type="ECO:0000256" key="4">
    <source>
        <dbReference type="ARBA" id="ARBA00022669"/>
    </source>
</evidence>
<evidence type="ECO:0000256" key="5">
    <source>
        <dbReference type="ARBA" id="ARBA00022729"/>
    </source>
</evidence>
<comment type="caution">
    <text evidence="16">The sequence shown here is derived from an EMBL/GenBank/DDBJ whole genome shotgun (WGS) entry which is preliminary data.</text>
</comment>
<dbReference type="PANTHER" id="PTHR22595">
    <property type="entry name" value="CHITINASE-RELATED"/>
    <property type="match status" value="1"/>
</dbReference>